<name>A0A8T4IAB1_9SPHN</name>
<keyword evidence="8" id="KW-1185">Reference proteome</keyword>
<evidence type="ECO:0000256" key="2">
    <source>
        <dbReference type="ARBA" id="ARBA00023008"/>
    </source>
</evidence>
<dbReference type="PANTHER" id="PTHR12151:SF25">
    <property type="entry name" value="LINALOOL DEHYDRATASE_ISOMERASE DOMAIN-CONTAINING PROTEIN"/>
    <property type="match status" value="1"/>
</dbReference>
<keyword evidence="3" id="KW-0479">Metal-binding</keyword>
<evidence type="ECO:0000256" key="1">
    <source>
        <dbReference type="ARBA" id="ARBA00010996"/>
    </source>
</evidence>
<feature type="binding site" evidence="3">
    <location>
        <position position="164"/>
    </location>
    <ligand>
        <name>Cu cation</name>
        <dbReference type="ChEBI" id="CHEBI:23378"/>
    </ligand>
</feature>
<feature type="domain" description="Thioredoxin" evidence="6">
    <location>
        <begin position="34"/>
        <end position="206"/>
    </location>
</feature>
<feature type="disulfide bond" description="Redox-active" evidence="4">
    <location>
        <begin position="75"/>
        <end position="79"/>
    </location>
</feature>
<feature type="chain" id="PRO_5035768930" evidence="5">
    <location>
        <begin position="23"/>
        <end position="206"/>
    </location>
</feature>
<keyword evidence="5" id="KW-0732">Signal</keyword>
<dbReference type="InterPro" id="IPR036249">
    <property type="entry name" value="Thioredoxin-like_sf"/>
</dbReference>
<reference evidence="7" key="1">
    <citation type="submission" date="2021-04" db="EMBL/GenBank/DDBJ databases">
        <title>Ouciella asimina sp. nov., isolated from the surface seawater in the hydrothermal field of Okinawa Trough.</title>
        <authorList>
            <person name="Shuang W."/>
        </authorList>
    </citation>
    <scope>NUCLEOTIDE SEQUENCE</scope>
    <source>
        <strain evidence="7">LXI357</strain>
    </source>
</reference>
<gene>
    <name evidence="7" type="ORF">J7S20_00970</name>
</gene>
<accession>A0A8T4IAB1</accession>
<feature type="binding site" evidence="3">
    <location>
        <position position="75"/>
    </location>
    <ligand>
        <name>Cu cation</name>
        <dbReference type="ChEBI" id="CHEBI:23378"/>
    </ligand>
</feature>
<dbReference type="InterPro" id="IPR003782">
    <property type="entry name" value="SCO1/SenC"/>
</dbReference>
<dbReference type="SUPFAM" id="SSF52833">
    <property type="entry name" value="Thioredoxin-like"/>
    <property type="match status" value="1"/>
</dbReference>
<keyword evidence="2 3" id="KW-0186">Copper</keyword>
<keyword evidence="4" id="KW-1015">Disulfide bond</keyword>
<dbReference type="Proteomes" id="UP000676996">
    <property type="component" value="Unassembled WGS sequence"/>
</dbReference>
<dbReference type="GO" id="GO:0046872">
    <property type="term" value="F:metal ion binding"/>
    <property type="evidence" value="ECO:0007669"/>
    <property type="project" value="UniProtKB-KW"/>
</dbReference>
<sequence>MTNRPHPMLRSIATLICCLALAACGGGGDAWHGTDVSGSTPDLSFRMTRASDEKPVTAADYRGKIVLLYFGYTYCPDVCPLTLSHLGQMMKSIDGAKDNIRVLFVTVDPQRDTLDTLKQYTSSFGPEFVGLRGTDNQLASLAKRYRVAYSADPDNDPAKYVVTHSSAVYVFDRQGNARLLFTDLSTADADLKGPTADLRRLLSQPR</sequence>
<comment type="similarity">
    <text evidence="1">Belongs to the SCO1/2 family.</text>
</comment>
<protein>
    <submittedName>
        <fullName evidence="7">SCO family protein</fullName>
    </submittedName>
</protein>
<dbReference type="PROSITE" id="PS51257">
    <property type="entry name" value="PROKAR_LIPOPROTEIN"/>
    <property type="match status" value="1"/>
</dbReference>
<feature type="signal peptide" evidence="5">
    <location>
        <begin position="1"/>
        <end position="22"/>
    </location>
</feature>
<evidence type="ECO:0000256" key="5">
    <source>
        <dbReference type="SAM" id="SignalP"/>
    </source>
</evidence>
<dbReference type="AlphaFoldDB" id="A0A8T4IAB1"/>
<organism evidence="7 8">
    <name type="scientific">Stakelama marina</name>
    <dbReference type="NCBI Taxonomy" id="2826939"/>
    <lineage>
        <taxon>Bacteria</taxon>
        <taxon>Pseudomonadati</taxon>
        <taxon>Pseudomonadota</taxon>
        <taxon>Alphaproteobacteria</taxon>
        <taxon>Sphingomonadales</taxon>
        <taxon>Sphingomonadaceae</taxon>
        <taxon>Stakelama</taxon>
    </lineage>
</organism>
<dbReference type="EMBL" id="JAGRQC010000001">
    <property type="protein sequence ID" value="MBR0551072.1"/>
    <property type="molecule type" value="Genomic_DNA"/>
</dbReference>
<dbReference type="RefSeq" id="WP_284052364.1">
    <property type="nucleotide sequence ID" value="NZ_JAGRQC010000001.1"/>
</dbReference>
<feature type="binding site" evidence="3">
    <location>
        <position position="79"/>
    </location>
    <ligand>
        <name>Cu cation</name>
        <dbReference type="ChEBI" id="CHEBI:23378"/>
    </ligand>
</feature>
<dbReference type="CDD" id="cd02968">
    <property type="entry name" value="SCO"/>
    <property type="match status" value="1"/>
</dbReference>
<dbReference type="PANTHER" id="PTHR12151">
    <property type="entry name" value="ELECTRON TRANSPORT PROTIN SCO1/SENC FAMILY MEMBER"/>
    <property type="match status" value="1"/>
</dbReference>
<evidence type="ECO:0000313" key="7">
    <source>
        <dbReference type="EMBL" id="MBR0551072.1"/>
    </source>
</evidence>
<evidence type="ECO:0000256" key="4">
    <source>
        <dbReference type="PIRSR" id="PIRSR603782-2"/>
    </source>
</evidence>
<dbReference type="InterPro" id="IPR013766">
    <property type="entry name" value="Thioredoxin_domain"/>
</dbReference>
<evidence type="ECO:0000313" key="8">
    <source>
        <dbReference type="Proteomes" id="UP000676996"/>
    </source>
</evidence>
<evidence type="ECO:0000259" key="6">
    <source>
        <dbReference type="PROSITE" id="PS51352"/>
    </source>
</evidence>
<comment type="caution">
    <text evidence="7">The sequence shown here is derived from an EMBL/GenBank/DDBJ whole genome shotgun (WGS) entry which is preliminary data.</text>
</comment>
<dbReference type="Gene3D" id="3.40.30.10">
    <property type="entry name" value="Glutaredoxin"/>
    <property type="match status" value="1"/>
</dbReference>
<dbReference type="FunFam" id="3.40.30.10:FF:000013">
    <property type="entry name" value="Blast:Protein SCO1 homolog, mitochondrial"/>
    <property type="match status" value="1"/>
</dbReference>
<dbReference type="Pfam" id="PF02630">
    <property type="entry name" value="SCO1-SenC"/>
    <property type="match status" value="1"/>
</dbReference>
<dbReference type="PROSITE" id="PS51352">
    <property type="entry name" value="THIOREDOXIN_2"/>
    <property type="match status" value="1"/>
</dbReference>
<evidence type="ECO:0000256" key="3">
    <source>
        <dbReference type="PIRSR" id="PIRSR603782-1"/>
    </source>
</evidence>
<proteinExistence type="inferred from homology"/>